<dbReference type="Pfam" id="PF08245">
    <property type="entry name" value="Mur_ligase_M"/>
    <property type="match status" value="1"/>
</dbReference>
<feature type="domain" description="Mur ligase central" evidence="10">
    <location>
        <begin position="110"/>
        <end position="283"/>
    </location>
</feature>
<keyword evidence="7" id="KW-0067">ATP-binding</keyword>
<dbReference type="PROSITE" id="PS01011">
    <property type="entry name" value="FOLYLPOLYGLU_SYNT_1"/>
    <property type="match status" value="1"/>
</dbReference>
<dbReference type="Gene3D" id="3.40.50.720">
    <property type="entry name" value="NAD(P)-binding Rossmann-like Domain"/>
    <property type="match status" value="1"/>
</dbReference>
<evidence type="ECO:0000256" key="7">
    <source>
        <dbReference type="ARBA" id="ARBA00022840"/>
    </source>
</evidence>
<evidence type="ECO:0000256" key="2">
    <source>
        <dbReference type="ARBA" id="ARBA00004752"/>
    </source>
</evidence>
<dbReference type="GO" id="GO:0009252">
    <property type="term" value="P:peptidoglycan biosynthetic process"/>
    <property type="evidence" value="ECO:0007669"/>
    <property type="project" value="UniProtKB-UniPathway"/>
</dbReference>
<dbReference type="InterPro" id="IPR013221">
    <property type="entry name" value="Mur_ligase_cen"/>
</dbReference>
<evidence type="ECO:0000256" key="4">
    <source>
        <dbReference type="ARBA" id="ARBA00022598"/>
    </source>
</evidence>
<evidence type="ECO:0000256" key="3">
    <source>
        <dbReference type="ARBA" id="ARBA00022490"/>
    </source>
</evidence>
<dbReference type="InterPro" id="IPR018109">
    <property type="entry name" value="Folylpolyglutamate_synth_CS"/>
</dbReference>
<reference evidence="11" key="1">
    <citation type="submission" date="2018-06" db="EMBL/GenBank/DDBJ databases">
        <authorList>
            <person name="Zhirakovskaya E."/>
        </authorList>
    </citation>
    <scope>NUCLEOTIDE SEQUENCE</scope>
</reference>
<dbReference type="Gene3D" id="3.40.1190.10">
    <property type="entry name" value="Mur-like, catalytic domain"/>
    <property type="match status" value="1"/>
</dbReference>
<dbReference type="Pfam" id="PF02875">
    <property type="entry name" value="Mur_ligase_C"/>
    <property type="match status" value="1"/>
</dbReference>
<dbReference type="GO" id="GO:0004326">
    <property type="term" value="F:tetrahydrofolylpolyglutamate synthase activity"/>
    <property type="evidence" value="ECO:0007669"/>
    <property type="project" value="InterPro"/>
</dbReference>
<dbReference type="SUPFAM" id="SSF51984">
    <property type="entry name" value="MurCD N-terminal domain"/>
    <property type="match status" value="1"/>
</dbReference>
<feature type="domain" description="Mur ligase C-terminal" evidence="9">
    <location>
        <begin position="306"/>
        <end position="422"/>
    </location>
</feature>
<dbReference type="GO" id="GO:0005737">
    <property type="term" value="C:cytoplasm"/>
    <property type="evidence" value="ECO:0007669"/>
    <property type="project" value="UniProtKB-SubCell"/>
</dbReference>
<dbReference type="HAMAP" id="MF_00639">
    <property type="entry name" value="MurD"/>
    <property type="match status" value="1"/>
</dbReference>
<dbReference type="EC" id="6.3.2.9" evidence="11"/>
<dbReference type="GO" id="GO:0008360">
    <property type="term" value="P:regulation of cell shape"/>
    <property type="evidence" value="ECO:0007669"/>
    <property type="project" value="InterPro"/>
</dbReference>
<dbReference type="GO" id="GO:0008764">
    <property type="term" value="F:UDP-N-acetylmuramoylalanine-D-glutamate ligase activity"/>
    <property type="evidence" value="ECO:0007669"/>
    <property type="project" value="UniProtKB-EC"/>
</dbReference>
<dbReference type="GO" id="GO:0005524">
    <property type="term" value="F:ATP binding"/>
    <property type="evidence" value="ECO:0007669"/>
    <property type="project" value="UniProtKB-KW"/>
</dbReference>
<keyword evidence="8" id="KW-0131">Cell cycle</keyword>
<dbReference type="InterPro" id="IPR004101">
    <property type="entry name" value="Mur_ligase_C"/>
</dbReference>
<dbReference type="SUPFAM" id="SSF53244">
    <property type="entry name" value="MurD-like peptide ligases, peptide-binding domain"/>
    <property type="match status" value="1"/>
</dbReference>
<dbReference type="SUPFAM" id="SSF53623">
    <property type="entry name" value="MurD-like peptide ligases, catalytic domain"/>
    <property type="match status" value="1"/>
</dbReference>
<organism evidence="11">
    <name type="scientific">hydrothermal vent metagenome</name>
    <dbReference type="NCBI Taxonomy" id="652676"/>
    <lineage>
        <taxon>unclassified sequences</taxon>
        <taxon>metagenomes</taxon>
        <taxon>ecological metagenomes</taxon>
    </lineage>
</organism>
<keyword evidence="6" id="KW-0547">Nucleotide-binding</keyword>
<evidence type="ECO:0000256" key="1">
    <source>
        <dbReference type="ARBA" id="ARBA00004496"/>
    </source>
</evidence>
<dbReference type="PRINTS" id="PR00420">
    <property type="entry name" value="RNGMNOXGNASE"/>
</dbReference>
<dbReference type="GO" id="GO:0051301">
    <property type="term" value="P:cell division"/>
    <property type="evidence" value="ECO:0007669"/>
    <property type="project" value="UniProtKB-KW"/>
</dbReference>
<name>A0A3B1CD66_9ZZZZ</name>
<evidence type="ECO:0000256" key="5">
    <source>
        <dbReference type="ARBA" id="ARBA00022618"/>
    </source>
</evidence>
<protein>
    <submittedName>
        <fullName evidence="11">UDP-N-acetylmuramoylalanine--D-glutamate ligase</fullName>
        <ecNumber evidence="11">6.3.2.9</ecNumber>
    </submittedName>
</protein>
<dbReference type="NCBIfam" id="TIGR01087">
    <property type="entry name" value="murD"/>
    <property type="match status" value="1"/>
</dbReference>
<accession>A0A3B1CD66</accession>
<dbReference type="UniPathway" id="UPA00219"/>
<gene>
    <name evidence="11" type="ORF">MNBD_NITROSPIRAE01-1183</name>
</gene>
<evidence type="ECO:0000259" key="9">
    <source>
        <dbReference type="Pfam" id="PF02875"/>
    </source>
</evidence>
<evidence type="ECO:0000256" key="8">
    <source>
        <dbReference type="ARBA" id="ARBA00023306"/>
    </source>
</evidence>
<dbReference type="Pfam" id="PF21799">
    <property type="entry name" value="MurD-like_N"/>
    <property type="match status" value="1"/>
</dbReference>
<dbReference type="Gene3D" id="3.90.190.20">
    <property type="entry name" value="Mur ligase, C-terminal domain"/>
    <property type="match status" value="1"/>
</dbReference>
<keyword evidence="4 11" id="KW-0436">Ligase</keyword>
<evidence type="ECO:0000256" key="6">
    <source>
        <dbReference type="ARBA" id="ARBA00022741"/>
    </source>
</evidence>
<keyword evidence="5" id="KW-0132">Cell division</keyword>
<dbReference type="EMBL" id="UOGF01000007">
    <property type="protein sequence ID" value="VAX26172.1"/>
    <property type="molecule type" value="Genomic_DNA"/>
</dbReference>
<keyword evidence="3" id="KW-0963">Cytoplasm</keyword>
<evidence type="ECO:0000313" key="11">
    <source>
        <dbReference type="EMBL" id="VAX26172.1"/>
    </source>
</evidence>
<dbReference type="InterPro" id="IPR036615">
    <property type="entry name" value="Mur_ligase_C_dom_sf"/>
</dbReference>
<dbReference type="AlphaFoldDB" id="A0A3B1CD66"/>
<comment type="pathway">
    <text evidence="2">Cell wall biogenesis; peptidoglycan biosynthesis.</text>
</comment>
<evidence type="ECO:0000259" key="10">
    <source>
        <dbReference type="Pfam" id="PF08245"/>
    </source>
</evidence>
<proteinExistence type="inferred from homology"/>
<dbReference type="PANTHER" id="PTHR43692">
    <property type="entry name" value="UDP-N-ACETYLMURAMOYLALANINE--D-GLUTAMATE LIGASE"/>
    <property type="match status" value="1"/>
</dbReference>
<comment type="subcellular location">
    <subcellularLocation>
        <location evidence="1">Cytoplasm</location>
    </subcellularLocation>
</comment>
<dbReference type="PANTHER" id="PTHR43692:SF1">
    <property type="entry name" value="UDP-N-ACETYLMURAMOYLALANINE--D-GLUTAMATE LIGASE"/>
    <property type="match status" value="1"/>
</dbReference>
<dbReference type="InterPro" id="IPR036565">
    <property type="entry name" value="Mur-like_cat_sf"/>
</dbReference>
<dbReference type="InterPro" id="IPR005762">
    <property type="entry name" value="MurD"/>
</dbReference>
<sequence>MTHKIKGKKVTVVGMGKSGLSAAALLAKEGAEVLIVDDNALKAPLPLASGIQFKHGGWNEADLMDAEFVVLSPGVPRSKLPIEVLEKAGIPLISEIELAASRISAPIIAITGTNGKSTTTTLVGQILKNWGLNVFVGGNLGLPLSEAVNTDWDFVVAELSSFQLESMQAFRPRIAALLNITPDHLNRYDSFQNYQETKWRIFENQHPDDHAIFNRDDPLTLPPTYSADAVYFSKNHALDRGVYLQDGIIKSTIWGDAEDICRLEDIKGGAGHHIENALAACAITQLCGCANKGITQSLRTFKGLPHRMEFIRTHAGVHYVNDSKGTNVGALKQSLESMPKAVILIAGGRDKAADFSTLQKVIQKKVKHLFLIGEARHKMAACFSDHPALETIDSSDGMKAMEIALSRAAATARSGETVLLSPGCASFDMFQSYEARGNGFKTLVEALP</sequence>